<evidence type="ECO:0000256" key="5">
    <source>
        <dbReference type="SAM" id="Phobius"/>
    </source>
</evidence>
<dbReference type="PANTHER" id="PTHR24221">
    <property type="entry name" value="ATP-BINDING CASSETTE SUB-FAMILY B"/>
    <property type="match status" value="1"/>
</dbReference>
<comment type="caution">
    <text evidence="7">The sequence shown here is derived from an EMBL/GenBank/DDBJ whole genome shotgun (WGS) entry which is preliminary data.</text>
</comment>
<keyword evidence="2 5" id="KW-0812">Transmembrane</keyword>
<dbReference type="EMBL" id="JNBS01001150">
    <property type="protein sequence ID" value="OQS02332.1"/>
    <property type="molecule type" value="Genomic_DNA"/>
</dbReference>
<dbReference type="GO" id="GO:0016887">
    <property type="term" value="F:ATP hydrolysis activity"/>
    <property type="evidence" value="ECO:0007669"/>
    <property type="project" value="InterPro"/>
</dbReference>
<dbReference type="GO" id="GO:0005524">
    <property type="term" value="F:ATP binding"/>
    <property type="evidence" value="ECO:0007669"/>
    <property type="project" value="UniProtKB-KW"/>
</dbReference>
<keyword evidence="8" id="KW-1185">Reference proteome</keyword>
<evidence type="ECO:0000256" key="4">
    <source>
        <dbReference type="ARBA" id="ARBA00023136"/>
    </source>
</evidence>
<dbReference type="InterPro" id="IPR011527">
    <property type="entry name" value="ABC1_TM_dom"/>
</dbReference>
<comment type="subcellular location">
    <subcellularLocation>
        <location evidence="1">Membrane</location>
        <topology evidence="1">Multi-pass membrane protein</topology>
    </subcellularLocation>
</comment>
<feature type="domain" description="ABC transmembrane type-1" evidence="6">
    <location>
        <begin position="50"/>
        <end position="331"/>
    </location>
</feature>
<evidence type="ECO:0000256" key="2">
    <source>
        <dbReference type="ARBA" id="ARBA00022692"/>
    </source>
</evidence>
<dbReference type="OrthoDB" id="6500128at2759"/>
<gene>
    <name evidence="7" type="ORF">THRCLA_05285</name>
</gene>
<dbReference type="Pfam" id="PF00664">
    <property type="entry name" value="ABC_membrane"/>
    <property type="match status" value="1"/>
</dbReference>
<organism evidence="7 8">
    <name type="scientific">Thraustotheca clavata</name>
    <dbReference type="NCBI Taxonomy" id="74557"/>
    <lineage>
        <taxon>Eukaryota</taxon>
        <taxon>Sar</taxon>
        <taxon>Stramenopiles</taxon>
        <taxon>Oomycota</taxon>
        <taxon>Saprolegniomycetes</taxon>
        <taxon>Saprolegniales</taxon>
        <taxon>Achlyaceae</taxon>
        <taxon>Thraustotheca</taxon>
    </lineage>
</organism>
<sequence>MGPRANMKRYGYEDIEAGDGQDVPIKELGVLIKPYFWPKNSWMLRFRAMISVSLVGASRAFRVMAPLYLKRATDELVATHALPTQAISIYVGFLFLSNGSKQMQTFLYLRVMQNAYKEVSYKVFSHLHEMSMHFHLTKKTGKVMRCLDRGIDSTDSVVNVLFFRLIPTILEVIAVSMIFLFAFRDQMLSLVCGVSVIIYIIATILGTQVRLRYKKASNKHDNDANDKAVDSLTNFETVKYFCSEEYEVTRYLSSIDQFQSSAFLTRGLTNTINVTQQFIQSVCLLLCLFIAGSRISTGALTIGDFVAVGSYINQIFKPLDSLGAIYNTIMQSIVDMSNLVEILLVEPDIQDMPGAKALQLAPNQSTVVFDHVGFCYPGQPFSNSLKNINFTIPQGQTMAVVGTTGAGKSTLSRLLFRFYDVTAGSIRIDDQDIAKITQKSLRQSIGI</sequence>
<feature type="transmembrane region" description="Helical" evidence="5">
    <location>
        <begin position="161"/>
        <end position="182"/>
    </location>
</feature>
<keyword evidence="7" id="KW-0547">Nucleotide-binding</keyword>
<dbReference type="STRING" id="74557.A0A1V9ZWD3"/>
<feature type="transmembrane region" description="Helical" evidence="5">
    <location>
        <begin position="77"/>
        <end position="96"/>
    </location>
</feature>
<keyword evidence="4 5" id="KW-0472">Membrane</keyword>
<evidence type="ECO:0000259" key="6">
    <source>
        <dbReference type="PROSITE" id="PS50929"/>
    </source>
</evidence>
<dbReference type="InterPro" id="IPR027417">
    <property type="entry name" value="P-loop_NTPase"/>
</dbReference>
<feature type="transmembrane region" description="Helical" evidence="5">
    <location>
        <begin position="46"/>
        <end position="65"/>
    </location>
</feature>
<evidence type="ECO:0000313" key="8">
    <source>
        <dbReference type="Proteomes" id="UP000243217"/>
    </source>
</evidence>
<keyword evidence="3 5" id="KW-1133">Transmembrane helix</keyword>
<dbReference type="Gene3D" id="3.40.50.300">
    <property type="entry name" value="P-loop containing nucleotide triphosphate hydrolases"/>
    <property type="match status" value="1"/>
</dbReference>
<reference evidence="7 8" key="1">
    <citation type="journal article" date="2014" name="Genome Biol. Evol.">
        <title>The secreted proteins of Achlya hypogyna and Thraustotheca clavata identify the ancestral oomycete secretome and reveal gene acquisitions by horizontal gene transfer.</title>
        <authorList>
            <person name="Misner I."/>
            <person name="Blouin N."/>
            <person name="Leonard G."/>
            <person name="Richards T.A."/>
            <person name="Lane C.E."/>
        </authorList>
    </citation>
    <scope>NUCLEOTIDE SEQUENCE [LARGE SCALE GENOMIC DNA]</scope>
    <source>
        <strain evidence="7 8">ATCC 34112</strain>
    </source>
</reference>
<dbReference type="PROSITE" id="PS50929">
    <property type="entry name" value="ABC_TM1F"/>
    <property type="match status" value="1"/>
</dbReference>
<feature type="non-terminal residue" evidence="7">
    <location>
        <position position="447"/>
    </location>
</feature>
<dbReference type="Gene3D" id="1.20.1560.10">
    <property type="entry name" value="ABC transporter type 1, transmembrane domain"/>
    <property type="match status" value="1"/>
</dbReference>
<dbReference type="SUPFAM" id="SSF90123">
    <property type="entry name" value="ABC transporter transmembrane region"/>
    <property type="match status" value="1"/>
</dbReference>
<proteinExistence type="predicted"/>
<dbReference type="InterPro" id="IPR036640">
    <property type="entry name" value="ABC1_TM_sf"/>
</dbReference>
<dbReference type="Pfam" id="PF00005">
    <property type="entry name" value="ABC_tran"/>
    <property type="match status" value="1"/>
</dbReference>
<keyword evidence="7" id="KW-0067">ATP-binding</keyword>
<dbReference type="GO" id="GO:0140359">
    <property type="term" value="F:ABC-type transporter activity"/>
    <property type="evidence" value="ECO:0007669"/>
    <property type="project" value="InterPro"/>
</dbReference>
<dbReference type="InterPro" id="IPR003439">
    <property type="entry name" value="ABC_transporter-like_ATP-bd"/>
</dbReference>
<evidence type="ECO:0000313" key="7">
    <source>
        <dbReference type="EMBL" id="OQS02332.1"/>
    </source>
</evidence>
<dbReference type="Proteomes" id="UP000243217">
    <property type="component" value="Unassembled WGS sequence"/>
</dbReference>
<dbReference type="PANTHER" id="PTHR24221:SF620">
    <property type="entry name" value="ABC TRANSMEMBRANE TYPE-1 DOMAIN-CONTAINING PROTEIN"/>
    <property type="match status" value="1"/>
</dbReference>
<dbReference type="SUPFAM" id="SSF52540">
    <property type="entry name" value="P-loop containing nucleoside triphosphate hydrolases"/>
    <property type="match status" value="1"/>
</dbReference>
<dbReference type="AlphaFoldDB" id="A0A1V9ZWD3"/>
<protein>
    <submittedName>
        <fullName evidence="7">ATP-binding Cassette (ABC) Superfamily</fullName>
    </submittedName>
</protein>
<feature type="transmembrane region" description="Helical" evidence="5">
    <location>
        <begin position="188"/>
        <end position="209"/>
    </location>
</feature>
<dbReference type="GO" id="GO:0016020">
    <property type="term" value="C:membrane"/>
    <property type="evidence" value="ECO:0007669"/>
    <property type="project" value="UniProtKB-SubCell"/>
</dbReference>
<evidence type="ECO:0000256" key="3">
    <source>
        <dbReference type="ARBA" id="ARBA00022989"/>
    </source>
</evidence>
<dbReference type="CDD" id="cd18560">
    <property type="entry name" value="ABC_6TM_ATM1_ABCB7_HMT1_ABCB6"/>
    <property type="match status" value="1"/>
</dbReference>
<accession>A0A1V9ZWD3</accession>
<dbReference type="InterPro" id="IPR039421">
    <property type="entry name" value="Type_1_exporter"/>
</dbReference>
<name>A0A1V9ZWD3_9STRA</name>
<evidence type="ECO:0000256" key="1">
    <source>
        <dbReference type="ARBA" id="ARBA00004141"/>
    </source>
</evidence>